<dbReference type="EMBL" id="OV121134">
    <property type="protein sequence ID" value="CAH0552701.1"/>
    <property type="molecule type" value="Genomic_DNA"/>
</dbReference>
<dbReference type="Gene3D" id="1.25.10.10">
    <property type="entry name" value="Leucine-rich Repeat Variant"/>
    <property type="match status" value="2"/>
</dbReference>
<dbReference type="PANTHER" id="PTHR13554">
    <property type="entry name" value="26S PROTEASOME NON-ATPASE REGULATORY SUBUNIT 5-RELATED"/>
    <property type="match status" value="1"/>
</dbReference>
<comment type="similarity">
    <text evidence="1">Belongs to the proteasome subunit S5B/HSM3 family.</text>
</comment>
<gene>
    <name evidence="3" type="ORF">MELIAE_LOCUS4864</name>
</gene>
<dbReference type="AlphaFoldDB" id="A0A9P0AYP7"/>
<evidence type="ECO:0000256" key="1">
    <source>
        <dbReference type="ARBA" id="ARBA00006823"/>
    </source>
</evidence>
<accession>A0A9P0AYP7</accession>
<dbReference type="GO" id="GO:0005829">
    <property type="term" value="C:cytosol"/>
    <property type="evidence" value="ECO:0007669"/>
    <property type="project" value="TreeGrafter"/>
</dbReference>
<dbReference type="SUPFAM" id="SSF48371">
    <property type="entry name" value="ARM repeat"/>
    <property type="match status" value="1"/>
</dbReference>
<evidence type="ECO:0000313" key="4">
    <source>
        <dbReference type="Proteomes" id="UP001154078"/>
    </source>
</evidence>
<dbReference type="InterPro" id="IPR019538">
    <property type="entry name" value="PSMD5"/>
</dbReference>
<dbReference type="InterPro" id="IPR016024">
    <property type="entry name" value="ARM-type_fold"/>
</dbReference>
<dbReference type="Proteomes" id="UP001154078">
    <property type="component" value="Chromosome 3"/>
</dbReference>
<name>A0A9P0AYP7_BRAAE</name>
<organism evidence="3 4">
    <name type="scientific">Brassicogethes aeneus</name>
    <name type="common">Rape pollen beetle</name>
    <name type="synonym">Meligethes aeneus</name>
    <dbReference type="NCBI Taxonomy" id="1431903"/>
    <lineage>
        <taxon>Eukaryota</taxon>
        <taxon>Metazoa</taxon>
        <taxon>Ecdysozoa</taxon>
        <taxon>Arthropoda</taxon>
        <taxon>Hexapoda</taxon>
        <taxon>Insecta</taxon>
        <taxon>Pterygota</taxon>
        <taxon>Neoptera</taxon>
        <taxon>Endopterygota</taxon>
        <taxon>Coleoptera</taxon>
        <taxon>Polyphaga</taxon>
        <taxon>Cucujiformia</taxon>
        <taxon>Nitidulidae</taxon>
        <taxon>Meligethinae</taxon>
        <taxon>Brassicogethes</taxon>
    </lineage>
</organism>
<dbReference type="PANTHER" id="PTHR13554:SF10">
    <property type="entry name" value="26S PROTEASOME NON-ATPASE REGULATORY SUBUNIT 5"/>
    <property type="match status" value="1"/>
</dbReference>
<evidence type="ECO:0000313" key="3">
    <source>
        <dbReference type="EMBL" id="CAH0552701.1"/>
    </source>
</evidence>
<proteinExistence type="inferred from homology"/>
<dbReference type="InterPro" id="IPR011989">
    <property type="entry name" value="ARM-like"/>
</dbReference>
<dbReference type="OrthoDB" id="10250600at2759"/>
<dbReference type="GO" id="GO:0043248">
    <property type="term" value="P:proteasome assembly"/>
    <property type="evidence" value="ECO:0007669"/>
    <property type="project" value="InterPro"/>
</dbReference>
<protein>
    <recommendedName>
        <fullName evidence="2">26S proteasome non-ATPase regulatory subunit 5</fullName>
    </recommendedName>
</protein>
<reference evidence="3" key="1">
    <citation type="submission" date="2021-12" db="EMBL/GenBank/DDBJ databases">
        <authorList>
            <person name="King R."/>
        </authorList>
    </citation>
    <scope>NUCLEOTIDE SEQUENCE</scope>
</reference>
<sequence>MASREEWCADKITKLLNEELRITTLNEIKDHFTSVPQDEAARTANILQLPLVFDCLNNSNTEQVDLACEVLSLCMNNLNLGESTSKYGVSLERALTHPYASVKLMSLTEIERSLTAEQVINELCHRKTLVINIVRCLEGDDLAVVKKSSTILTKIATTEMGINLLVSSDILVVIYEVMTASEVIRLRVYELVVSISKESEENFIILQSTGLVNQILEELDNNDILLKMNILELLTQLGTSRHGYTYLESNGILNKMFLLFDENQDPVAVQLCEPGVLKFFGHIAHWRPIEVLSKYPKFFDRLFSNLETGNLTIVSVSLDTLGHIAELNEGKIALDSTGNKMKYAVKVIIKLLPSLPNDVRITALNCLEKLVKIGEYRNEISSISRKWYNLFGDIPMDLIVKYSKNPFPETRVAGLSILRAVCGHYWGHEDIRNTPGLIEFLLDRLVESVKECKEVKFEIIKILSTSEVFDQSIRTRLQTYVKEGPFYVYTVTEVAVEGND</sequence>
<dbReference type="Pfam" id="PF10508">
    <property type="entry name" value="Proteasom_PSMB"/>
    <property type="match status" value="1"/>
</dbReference>
<evidence type="ECO:0000256" key="2">
    <source>
        <dbReference type="ARBA" id="ARBA00014933"/>
    </source>
</evidence>
<keyword evidence="4" id="KW-1185">Reference proteome</keyword>